<sequence>MEPQQPACHCINSQGQSWVTAGMFRLLWEKMACPITFKLTCRGSVRNLDLRAPVGNFGVADDGEKQPRVFVKERKKKREKEGEKGKEEKKVLFIEASCLGLGASSPSSCYFTPATPLPLLAQVQLNVDFNASESTRLILYMINCQRHGWPYGTEKASSNSYFCM</sequence>
<organism evidence="1 2">
    <name type="scientific">Saguinus oedipus</name>
    <name type="common">Cotton-top tamarin</name>
    <name type="synonym">Oedipomidas oedipus</name>
    <dbReference type="NCBI Taxonomy" id="9490"/>
    <lineage>
        <taxon>Eukaryota</taxon>
        <taxon>Metazoa</taxon>
        <taxon>Chordata</taxon>
        <taxon>Craniata</taxon>
        <taxon>Vertebrata</taxon>
        <taxon>Euteleostomi</taxon>
        <taxon>Mammalia</taxon>
        <taxon>Eutheria</taxon>
        <taxon>Euarchontoglires</taxon>
        <taxon>Primates</taxon>
        <taxon>Haplorrhini</taxon>
        <taxon>Platyrrhini</taxon>
        <taxon>Cebidae</taxon>
        <taxon>Callitrichinae</taxon>
        <taxon>Saguinus</taxon>
    </lineage>
</organism>
<reference evidence="1 2" key="1">
    <citation type="submission" date="2023-05" db="EMBL/GenBank/DDBJ databases">
        <title>B98-5 Cell Line De Novo Hybrid Assembly: An Optical Mapping Approach.</title>
        <authorList>
            <person name="Kananen K."/>
            <person name="Auerbach J.A."/>
            <person name="Kautto E."/>
            <person name="Blachly J.S."/>
        </authorList>
    </citation>
    <scope>NUCLEOTIDE SEQUENCE [LARGE SCALE GENOMIC DNA]</scope>
    <source>
        <strain evidence="1">B95-8</strain>
        <tissue evidence="1">Cell line</tissue>
    </source>
</reference>
<name>A0ABQ9TK18_SAGOE</name>
<dbReference type="Proteomes" id="UP001266305">
    <property type="component" value="Unassembled WGS sequence"/>
</dbReference>
<comment type="caution">
    <text evidence="1">The sequence shown here is derived from an EMBL/GenBank/DDBJ whole genome shotgun (WGS) entry which is preliminary data.</text>
</comment>
<evidence type="ECO:0000313" key="2">
    <source>
        <dbReference type="Proteomes" id="UP001266305"/>
    </source>
</evidence>
<evidence type="ECO:0000313" key="1">
    <source>
        <dbReference type="EMBL" id="KAK2085059.1"/>
    </source>
</evidence>
<dbReference type="EMBL" id="JASSZA010000021">
    <property type="protein sequence ID" value="KAK2085059.1"/>
    <property type="molecule type" value="Genomic_DNA"/>
</dbReference>
<proteinExistence type="predicted"/>
<keyword evidence="2" id="KW-1185">Reference proteome</keyword>
<gene>
    <name evidence="1" type="ORF">P7K49_036359</name>
</gene>
<accession>A0ABQ9TK18</accession>
<protein>
    <submittedName>
        <fullName evidence="1">Uncharacterized protein</fullName>
    </submittedName>
</protein>